<dbReference type="InterPro" id="IPR000504">
    <property type="entry name" value="RRM_dom"/>
</dbReference>
<accession>A0AAV1RCE6</accession>
<dbReference type="AlphaFoldDB" id="A0AAV1RCE6"/>
<dbReference type="InterPro" id="IPR035979">
    <property type="entry name" value="RBD_domain_sf"/>
</dbReference>
<keyword evidence="1" id="KW-0677">Repeat</keyword>
<dbReference type="InterPro" id="IPR007201">
    <property type="entry name" value="Mei2-like_Rrm_C"/>
</dbReference>
<feature type="region of interest" description="Disordered" evidence="5">
    <location>
        <begin position="410"/>
        <end position="444"/>
    </location>
</feature>
<organism evidence="7 8">
    <name type="scientific">Dovyalis caffra</name>
    <dbReference type="NCBI Taxonomy" id="77055"/>
    <lineage>
        <taxon>Eukaryota</taxon>
        <taxon>Viridiplantae</taxon>
        <taxon>Streptophyta</taxon>
        <taxon>Embryophyta</taxon>
        <taxon>Tracheophyta</taxon>
        <taxon>Spermatophyta</taxon>
        <taxon>Magnoliopsida</taxon>
        <taxon>eudicotyledons</taxon>
        <taxon>Gunneridae</taxon>
        <taxon>Pentapetalae</taxon>
        <taxon>rosids</taxon>
        <taxon>fabids</taxon>
        <taxon>Malpighiales</taxon>
        <taxon>Salicaceae</taxon>
        <taxon>Flacourtieae</taxon>
        <taxon>Dovyalis</taxon>
    </lineage>
</organism>
<feature type="compositionally biased region" description="Polar residues" evidence="5">
    <location>
        <begin position="421"/>
        <end position="432"/>
    </location>
</feature>
<dbReference type="GO" id="GO:0003723">
    <property type="term" value="F:RNA binding"/>
    <property type="evidence" value="ECO:0007669"/>
    <property type="project" value="UniProtKB-UniRule"/>
</dbReference>
<feature type="compositionally biased region" description="Polar residues" evidence="5">
    <location>
        <begin position="371"/>
        <end position="382"/>
    </location>
</feature>
<feature type="region of interest" description="Disordered" evidence="5">
    <location>
        <begin position="326"/>
        <end position="382"/>
    </location>
</feature>
<gene>
    <name evidence="7" type="ORF">DCAF_LOCUS8997</name>
</gene>
<sequence>MEETGFLRFPGNLDPRAQEFRPTHNNLQNFTPKFPTFVPPPPPPLPLSQLPHQVYYTYTPQAVPFGDFVGLTPYHHHVPPAYLSVGPPLPLPPSGAPTRTLVLSSVPSDVSETLIRRELEVFGEVRGVQMERVDDGIVTVHFYDLRHAERALREIREQHMLNQARLRNLFIQDSESLSFNVAPPPPLQPPPARGLIAGCVVWAQFIIPSCNAVPDGKNQGTLVVFNLDPNVSTRCLKEIFQAFGAVKELRETPLKRHQRFVEFYDVRDAAKAHREMNGKEIYGKQVDIEFSRPGGYGKKFFNARTTSKNSFTTPVINSPTNLHHSNISTYVSPQPPPSTSLLRTFPSGCSSPNISPRACRTETHSSAGKKPSSNPSKGNPNDASIEASLGCLSLGVGGAVGDVIVEKVAADHGPPKRSSKKSQNCQSFTTTKHQQKGAKSWKGSRQAKKFDTRFLISDDSMAETNGSDPRTTVMIKNIPNKYSQKLLLNMLDNHCIHCNEQLADGDDQPFNKCNVGYGFVNMTSPRAAWRLYKAFHNQHWEVFNSRKICAVTYARVQGLEALKEHFKNSKFPCEIDHYLPVVFSPPRDGRLQTEPLPIIGHEQDQQPINIILGHPITCTHHEIDGIDHDGLNIKCYSSISSSSLNGGDIGDDGKDSSSGSS</sequence>
<dbReference type="PANTHER" id="PTHR23189">
    <property type="entry name" value="RNA RECOGNITION MOTIF-CONTAINING"/>
    <property type="match status" value="1"/>
</dbReference>
<evidence type="ECO:0000313" key="8">
    <source>
        <dbReference type="Proteomes" id="UP001314170"/>
    </source>
</evidence>
<dbReference type="SMART" id="SM00360">
    <property type="entry name" value="RRM"/>
    <property type="match status" value="2"/>
</dbReference>
<evidence type="ECO:0000256" key="2">
    <source>
        <dbReference type="ARBA" id="ARBA00022884"/>
    </source>
</evidence>
<dbReference type="Proteomes" id="UP001314170">
    <property type="component" value="Unassembled WGS sequence"/>
</dbReference>
<keyword evidence="2 4" id="KW-0694">RNA-binding</keyword>
<protein>
    <recommendedName>
        <fullName evidence="6">RRM domain-containing protein</fullName>
    </recommendedName>
</protein>
<dbReference type="FunFam" id="3.30.70.330:FF:001402">
    <property type="entry name" value="Terminal EAR1-like 1"/>
    <property type="match status" value="1"/>
</dbReference>
<dbReference type="Pfam" id="PF04059">
    <property type="entry name" value="RRM_2"/>
    <property type="match status" value="1"/>
</dbReference>
<dbReference type="PROSITE" id="PS50102">
    <property type="entry name" value="RRM"/>
    <property type="match status" value="2"/>
</dbReference>
<dbReference type="Gene3D" id="3.30.70.330">
    <property type="match status" value="2"/>
</dbReference>
<name>A0AAV1RCE6_9ROSI</name>
<reference evidence="7 8" key="1">
    <citation type="submission" date="2024-01" db="EMBL/GenBank/DDBJ databases">
        <authorList>
            <person name="Waweru B."/>
        </authorList>
    </citation>
    <scope>NUCLEOTIDE SEQUENCE [LARGE SCALE GENOMIC DNA]</scope>
</reference>
<dbReference type="GO" id="GO:0051321">
    <property type="term" value="P:meiotic cell cycle"/>
    <property type="evidence" value="ECO:0007669"/>
    <property type="project" value="UniProtKB-KW"/>
</dbReference>
<dbReference type="EMBL" id="CAWUPB010000913">
    <property type="protein sequence ID" value="CAK7332473.1"/>
    <property type="molecule type" value="Genomic_DNA"/>
</dbReference>
<proteinExistence type="predicted"/>
<dbReference type="InterPro" id="IPR012677">
    <property type="entry name" value="Nucleotide-bd_a/b_plait_sf"/>
</dbReference>
<evidence type="ECO:0000256" key="3">
    <source>
        <dbReference type="ARBA" id="ARBA00023254"/>
    </source>
</evidence>
<feature type="domain" description="RRM" evidence="6">
    <location>
        <begin position="99"/>
        <end position="176"/>
    </location>
</feature>
<dbReference type="SUPFAM" id="SSF54928">
    <property type="entry name" value="RNA-binding domain, RBD"/>
    <property type="match status" value="2"/>
</dbReference>
<keyword evidence="8" id="KW-1185">Reference proteome</keyword>
<keyword evidence="3" id="KW-0469">Meiosis</keyword>
<feature type="compositionally biased region" description="Polar residues" evidence="5">
    <location>
        <begin position="339"/>
        <end position="354"/>
    </location>
</feature>
<dbReference type="Pfam" id="PF00076">
    <property type="entry name" value="RRM_1"/>
    <property type="match status" value="1"/>
</dbReference>
<evidence type="ECO:0000256" key="4">
    <source>
        <dbReference type="PROSITE-ProRule" id="PRU00176"/>
    </source>
</evidence>
<evidence type="ECO:0000256" key="1">
    <source>
        <dbReference type="ARBA" id="ARBA00022737"/>
    </source>
</evidence>
<evidence type="ECO:0000256" key="5">
    <source>
        <dbReference type="SAM" id="MobiDB-lite"/>
    </source>
</evidence>
<comment type="caution">
    <text evidence="7">The sequence shown here is derived from an EMBL/GenBank/DDBJ whole genome shotgun (WGS) entry which is preliminary data.</text>
</comment>
<feature type="domain" description="RRM" evidence="6">
    <location>
        <begin position="220"/>
        <end position="293"/>
    </location>
</feature>
<evidence type="ECO:0000259" key="6">
    <source>
        <dbReference type="PROSITE" id="PS50102"/>
    </source>
</evidence>
<evidence type="ECO:0000313" key="7">
    <source>
        <dbReference type="EMBL" id="CAK7332473.1"/>
    </source>
</evidence>
<dbReference type="FunFam" id="3.30.70.330:FF:000101">
    <property type="entry name" value="Protein MEI2-like 1"/>
    <property type="match status" value="1"/>
</dbReference>